<protein>
    <submittedName>
        <fullName evidence="5">Cytoplasmic 60S subunit biogenesis factor REI1 like</fullName>
    </submittedName>
</protein>
<name>A0A093VJQ1_TALMA</name>
<dbReference type="Gene3D" id="3.40.50.720">
    <property type="entry name" value="NAD(P)-binding Rossmann-like Domain"/>
    <property type="match status" value="1"/>
</dbReference>
<evidence type="ECO:0000259" key="4">
    <source>
        <dbReference type="PROSITE" id="PS00028"/>
    </source>
</evidence>
<feature type="compositionally biased region" description="Acidic residues" evidence="3">
    <location>
        <begin position="631"/>
        <end position="642"/>
    </location>
</feature>
<gene>
    <name evidence="5" type="ORF">GQ26_0032750</name>
</gene>
<dbReference type="SMART" id="SM00829">
    <property type="entry name" value="PKS_ER"/>
    <property type="match status" value="1"/>
</dbReference>
<evidence type="ECO:0000256" key="1">
    <source>
        <dbReference type="ARBA" id="ARBA00008072"/>
    </source>
</evidence>
<comment type="caution">
    <text evidence="5">The sequence shown here is derived from an EMBL/GenBank/DDBJ whole genome shotgun (WGS) entry which is preliminary data.</text>
</comment>
<dbReference type="Gene3D" id="3.90.180.10">
    <property type="entry name" value="Medium-chain alcohol dehydrogenases, catalytic domain"/>
    <property type="match status" value="1"/>
</dbReference>
<feature type="compositionally biased region" description="Acidic residues" evidence="3">
    <location>
        <begin position="731"/>
        <end position="741"/>
    </location>
</feature>
<feature type="region of interest" description="Disordered" evidence="3">
    <location>
        <begin position="630"/>
        <end position="677"/>
    </location>
</feature>
<proteinExistence type="inferred from homology"/>
<dbReference type="InterPro" id="IPR040025">
    <property type="entry name" value="Znf622/Rei1/Reh1"/>
</dbReference>
<dbReference type="AlphaFoldDB" id="A0A093VJQ1"/>
<dbReference type="Gene3D" id="3.30.160.60">
    <property type="entry name" value="Classic Zinc Finger"/>
    <property type="match status" value="1"/>
</dbReference>
<dbReference type="SMART" id="SM00355">
    <property type="entry name" value="ZnF_C2H2"/>
    <property type="match status" value="3"/>
</dbReference>
<dbReference type="InterPro" id="IPR011032">
    <property type="entry name" value="GroES-like_sf"/>
</dbReference>
<organism evidence="5">
    <name type="scientific">Talaromyces marneffei PM1</name>
    <dbReference type="NCBI Taxonomy" id="1077442"/>
    <lineage>
        <taxon>Eukaryota</taxon>
        <taxon>Fungi</taxon>
        <taxon>Dikarya</taxon>
        <taxon>Ascomycota</taxon>
        <taxon>Pezizomycotina</taxon>
        <taxon>Eurotiomycetes</taxon>
        <taxon>Eurotiomycetidae</taxon>
        <taxon>Eurotiales</taxon>
        <taxon>Trichocomaceae</taxon>
        <taxon>Talaromyces</taxon>
        <taxon>Talaromyces sect. Talaromyces</taxon>
    </lineage>
</organism>
<dbReference type="GO" id="GO:0030687">
    <property type="term" value="C:preribosome, large subunit precursor"/>
    <property type="evidence" value="ECO:0007669"/>
    <property type="project" value="TreeGrafter"/>
</dbReference>
<dbReference type="SUPFAM" id="SSF50129">
    <property type="entry name" value="GroES-like"/>
    <property type="match status" value="1"/>
</dbReference>
<evidence type="ECO:0000313" key="5">
    <source>
        <dbReference type="EMBL" id="KFX52395.1"/>
    </source>
</evidence>
<evidence type="ECO:0000256" key="2">
    <source>
        <dbReference type="ARBA" id="ARBA00023002"/>
    </source>
</evidence>
<feature type="compositionally biased region" description="Acidic residues" evidence="3">
    <location>
        <begin position="510"/>
        <end position="523"/>
    </location>
</feature>
<feature type="region of interest" description="Disordered" evidence="3">
    <location>
        <begin position="728"/>
        <end position="812"/>
    </location>
</feature>
<dbReference type="PANTHER" id="PTHR13182:SF8">
    <property type="entry name" value="CYTOPLASMIC 60S SUBUNIT BIOGENESIS FACTOR ZNF622"/>
    <property type="match status" value="1"/>
</dbReference>
<dbReference type="HOGENOM" id="CLU_347536_0_0_1"/>
<feature type="domain" description="C2H2-type" evidence="4">
    <location>
        <begin position="431"/>
        <end position="453"/>
    </location>
</feature>
<dbReference type="SUPFAM" id="SSF51735">
    <property type="entry name" value="NAD(P)-binding Rossmann-fold domains"/>
    <property type="match status" value="1"/>
</dbReference>
<evidence type="ECO:0000256" key="3">
    <source>
        <dbReference type="SAM" id="MobiDB-lite"/>
    </source>
</evidence>
<dbReference type="InterPro" id="IPR041661">
    <property type="entry name" value="ZN622/Rei1/Reh1_Znf-C2H2"/>
</dbReference>
<accession>A0A093VJQ1</accession>
<dbReference type="Pfam" id="PF12756">
    <property type="entry name" value="zf-C2H2_2"/>
    <property type="match status" value="1"/>
</dbReference>
<dbReference type="CDD" id="cd08249">
    <property type="entry name" value="enoyl_reductase_like"/>
    <property type="match status" value="1"/>
</dbReference>
<dbReference type="Pfam" id="PF08240">
    <property type="entry name" value="ADH_N"/>
    <property type="match status" value="1"/>
</dbReference>
<dbReference type="SUPFAM" id="SSF57667">
    <property type="entry name" value="beta-beta-alpha zinc fingers"/>
    <property type="match status" value="2"/>
</dbReference>
<feature type="region of interest" description="Disordered" evidence="3">
    <location>
        <begin position="503"/>
        <end position="523"/>
    </location>
</feature>
<dbReference type="PROSITE" id="PS00028">
    <property type="entry name" value="ZINC_FINGER_C2H2_1"/>
    <property type="match status" value="1"/>
</dbReference>
<sequence>MSSTIASTTAQLLLIEKGGKFEVRKVPQHSIKPDQVLLRQSAIALNGLDPLQRDLGVNIQTWPYVLGVEGAGVIEAVGSEVENLKVGDEVLAWELSMAGHGGAYQEHVVVPAKFVAKKPKNISIEEAASLPIGYNAAISVLFALKLRIAIPDFRGASNAEGESEPKSILVLGGSSVVGASAIQLLRLAYPSLPIFATSSPAHHDRLISLGATTVFDYKSPTLVSDIKAASPESRGIDIIYDVVGAGASQPDISDVLDPRGSKKYGALVTSKSASVPEGVTKLETGGWTLLGMPGGEQVIPSLTQLIEEGRYKLPAEVKVVGHGLEQIPEVMDQVRGRHLRNLRTDRRPSVATFLITSDYSTQNGRRSSLYLQCVPGGISHQRCSERAHAQRLARRVASLPPVPQEVFTEKVLTARATTTAAAAKASFEKTCGACQKSFYSENSYQNHLQSSKHKLREKTLKKKGLADDTSSVMGSTFSLGDPINKSVAGDNESTVSNVTEKLKNTAIQEADNEDEDMGEDGEDKVEEYSSTKCLFCLEDATDVQANVDHMFKVHGMFVPEKDYLADIDGLISYLHAKVNENHECLLCHAIRTTAAGIRTHMRDKSHCMIAFETEEEQVEIGQFYDFRSTYSDDEDEDEDMTDDAGGVPVTSSDADADGWETDDSSVDSDGAERKPYQASQPIYQTDYELHLPSGRSIGHRSLAKYYRQNLHSYSTPEERATARQLAIENGTADENDEEEEGQTTIKRNEHKALISRANGGLGLSGASAQQRSEALAIERRERTRAQREERKFNAKVNRQANSQKHFRDPLLQ</sequence>
<dbReference type="InterPro" id="IPR036291">
    <property type="entry name" value="NAD(P)-bd_dom_sf"/>
</dbReference>
<feature type="compositionally biased region" description="Acidic residues" evidence="3">
    <location>
        <begin position="654"/>
        <end position="666"/>
    </location>
</feature>
<keyword evidence="2" id="KW-0560">Oxidoreductase</keyword>
<dbReference type="InterPro" id="IPR036236">
    <property type="entry name" value="Znf_C2H2_sf"/>
</dbReference>
<dbReference type="Pfam" id="PF12874">
    <property type="entry name" value="zf-met"/>
    <property type="match status" value="1"/>
</dbReference>
<reference evidence="5" key="1">
    <citation type="journal article" date="2014" name="PLoS Genet.">
        <title>Signature Gene Expression Reveals Novel Clues to the Molecular Mechanisms of Dimorphic Transition in Penicillium marneffei.</title>
        <authorList>
            <person name="Yang E."/>
            <person name="Wang G."/>
            <person name="Cai J."/>
            <person name="Woo P.C."/>
            <person name="Lau S.K."/>
            <person name="Yuen K.-Y."/>
            <person name="Chow W.-N."/>
            <person name="Lin X."/>
        </authorList>
    </citation>
    <scope>NUCLEOTIDE SEQUENCE [LARGE SCALE GENOMIC DNA]</scope>
    <source>
        <strain evidence="5">PM1</strain>
    </source>
</reference>
<dbReference type="GO" id="GO:0016651">
    <property type="term" value="F:oxidoreductase activity, acting on NAD(P)H"/>
    <property type="evidence" value="ECO:0007669"/>
    <property type="project" value="InterPro"/>
</dbReference>
<dbReference type="InterPro" id="IPR047122">
    <property type="entry name" value="Trans-enoyl_RdTase-like"/>
</dbReference>
<comment type="similarity">
    <text evidence="1">Belongs to the zinc-containing alcohol dehydrogenase family.</text>
</comment>
<dbReference type="InterPro" id="IPR013087">
    <property type="entry name" value="Znf_C2H2_type"/>
</dbReference>
<feature type="compositionally biased region" description="Basic and acidic residues" evidence="3">
    <location>
        <begin position="776"/>
        <end position="792"/>
    </location>
</feature>
<dbReference type="InterPro" id="IPR013154">
    <property type="entry name" value="ADH-like_N"/>
</dbReference>
<dbReference type="EMBL" id="JPOX01000003">
    <property type="protein sequence ID" value="KFX52395.1"/>
    <property type="molecule type" value="Genomic_DNA"/>
</dbReference>
<dbReference type="InterPro" id="IPR020843">
    <property type="entry name" value="ER"/>
</dbReference>
<dbReference type="PANTHER" id="PTHR13182">
    <property type="entry name" value="ZINC FINGER PROTEIN 622"/>
    <property type="match status" value="1"/>
</dbReference>
<dbReference type="GO" id="GO:0042273">
    <property type="term" value="P:ribosomal large subunit biogenesis"/>
    <property type="evidence" value="ECO:0007669"/>
    <property type="project" value="TreeGrafter"/>
</dbReference>